<keyword evidence="11" id="KW-0472">Membrane</keyword>
<evidence type="ECO:0000256" key="7">
    <source>
        <dbReference type="ARBA" id="ARBA00022692"/>
    </source>
</evidence>
<feature type="region of interest" description="Disordered" evidence="14">
    <location>
        <begin position="34"/>
        <end position="94"/>
    </location>
</feature>
<name>A0A6A5C3L8_NAEFO</name>
<comment type="pathway">
    <text evidence="2">Protein modification; protein glycosylation.</text>
</comment>
<dbReference type="EMBL" id="VFQX01000019">
    <property type="protein sequence ID" value="KAF0980458.1"/>
    <property type="molecule type" value="Genomic_DNA"/>
</dbReference>
<evidence type="ECO:0000313" key="16">
    <source>
        <dbReference type="EMBL" id="KAF0980458.1"/>
    </source>
</evidence>
<evidence type="ECO:0000256" key="13">
    <source>
        <dbReference type="ARBA" id="ARBA00048243"/>
    </source>
</evidence>
<gene>
    <name evidence="16" type="ORF">FDP41_013672</name>
</gene>
<accession>A0A6A5C3L8</accession>
<evidence type="ECO:0000256" key="10">
    <source>
        <dbReference type="ARBA" id="ARBA00023034"/>
    </source>
</evidence>
<dbReference type="PANTHER" id="PTHR15075:SF2">
    <property type="entry name" value="ALPHA-1,6-MANNOSYLGLYCOPROTEIN 6-BETA-N-ACETYLGLUCOSAMINYLTRANSFERASE"/>
    <property type="match status" value="1"/>
</dbReference>
<dbReference type="InterPro" id="IPR026116">
    <property type="entry name" value="GT18_cat"/>
</dbReference>
<dbReference type="EC" id="2.4.1.155" evidence="4"/>
<dbReference type="Pfam" id="PF15024">
    <property type="entry name" value="Glyco_transf_18"/>
    <property type="match status" value="1"/>
</dbReference>
<comment type="similarity">
    <text evidence="3">Belongs to the glycosyltransferase 18 family.</text>
</comment>
<dbReference type="AlphaFoldDB" id="A0A6A5C3L8"/>
<evidence type="ECO:0000313" key="17">
    <source>
        <dbReference type="Proteomes" id="UP000444721"/>
    </source>
</evidence>
<evidence type="ECO:0000256" key="14">
    <source>
        <dbReference type="SAM" id="MobiDB-lite"/>
    </source>
</evidence>
<dbReference type="Proteomes" id="UP000444721">
    <property type="component" value="Unassembled WGS sequence"/>
</dbReference>
<keyword evidence="5" id="KW-0328">Glycosyltransferase</keyword>
<evidence type="ECO:0000256" key="1">
    <source>
        <dbReference type="ARBA" id="ARBA00004323"/>
    </source>
</evidence>
<evidence type="ECO:0000256" key="5">
    <source>
        <dbReference type="ARBA" id="ARBA00022676"/>
    </source>
</evidence>
<dbReference type="RefSeq" id="XP_044565171.1">
    <property type="nucleotide sequence ID" value="XM_044704328.1"/>
</dbReference>
<feature type="compositionally biased region" description="Polar residues" evidence="14">
    <location>
        <begin position="34"/>
        <end position="56"/>
    </location>
</feature>
<dbReference type="GeneID" id="68120887"/>
<evidence type="ECO:0000256" key="2">
    <source>
        <dbReference type="ARBA" id="ARBA00004922"/>
    </source>
</evidence>
<keyword evidence="9" id="KW-1133">Transmembrane helix</keyword>
<evidence type="ECO:0000256" key="3">
    <source>
        <dbReference type="ARBA" id="ARBA00007477"/>
    </source>
</evidence>
<evidence type="ECO:0000256" key="8">
    <source>
        <dbReference type="ARBA" id="ARBA00022968"/>
    </source>
</evidence>
<proteinExistence type="inferred from homology"/>
<feature type="domain" description="Glycosyltransferase family 18 catalytic" evidence="15">
    <location>
        <begin position="361"/>
        <end position="514"/>
    </location>
</feature>
<dbReference type="VEuPathDB" id="AmoebaDB:FDP41_013672"/>
<evidence type="ECO:0000256" key="6">
    <source>
        <dbReference type="ARBA" id="ARBA00022679"/>
    </source>
</evidence>
<dbReference type="OrthoDB" id="205095at2759"/>
<feature type="compositionally biased region" description="Low complexity" evidence="14">
    <location>
        <begin position="65"/>
        <end position="75"/>
    </location>
</feature>
<dbReference type="VEuPathDB" id="AmoebaDB:NF0043600"/>
<comment type="catalytic activity">
    <reaction evidence="13">
        <text>N(4)-{beta-D-GlcNAc-(1-&gt;2)-[beta-D-GlcNAc-(1-&gt;4)]-alpha-D-Man-(1-&gt;3)-[beta-D-GlcNAc-(1-&gt;2)-alpha-D-Man-(1-&gt;6)]-beta-D-Man-(1-&gt;4)-beta-D-GlcNAc-(1-&gt;4)-beta-D-GlcNAc}-L-asparaginyl-[protein] + UDP-N-acetyl-alpha-D-glucosamine = N(4)-{beta-D-GlcNAc-(1-&gt;2)-[beta-D-GlcNAc-(1-&gt;4)]-alpha-D-Man-(1-&gt;3)-[beta-D-GlcNAc-(1-&gt;2)-[beta-D-GlcNAc-(1-&gt;6)]-alpha-D-Man-(1-&gt;6)]-beta-D-Man-(1-&gt;4)-beta-D-GlcNAc-(1-&gt;4)-beta-D-GlcNAc}-L-asparaginyl-[protein] + UDP + H(+)</text>
        <dbReference type="Rhea" id="RHEA:16921"/>
        <dbReference type="Rhea" id="RHEA-COMP:14374"/>
        <dbReference type="Rhea" id="RHEA-COMP:14377"/>
        <dbReference type="ChEBI" id="CHEBI:15378"/>
        <dbReference type="ChEBI" id="CHEBI:57705"/>
        <dbReference type="ChEBI" id="CHEBI:58223"/>
        <dbReference type="ChEBI" id="CHEBI:139507"/>
        <dbReference type="ChEBI" id="CHEBI:139510"/>
        <dbReference type="EC" id="2.4.1.155"/>
    </reaction>
</comment>
<organism evidence="16 17">
    <name type="scientific">Naegleria fowleri</name>
    <name type="common">Brain eating amoeba</name>
    <dbReference type="NCBI Taxonomy" id="5763"/>
    <lineage>
        <taxon>Eukaryota</taxon>
        <taxon>Discoba</taxon>
        <taxon>Heterolobosea</taxon>
        <taxon>Tetramitia</taxon>
        <taxon>Eutetramitia</taxon>
        <taxon>Vahlkampfiidae</taxon>
        <taxon>Naegleria</taxon>
    </lineage>
</organism>
<dbReference type="GO" id="GO:0000139">
    <property type="term" value="C:Golgi membrane"/>
    <property type="evidence" value="ECO:0007669"/>
    <property type="project" value="UniProtKB-SubCell"/>
</dbReference>
<dbReference type="GO" id="GO:0006487">
    <property type="term" value="P:protein N-linked glycosylation"/>
    <property type="evidence" value="ECO:0007669"/>
    <property type="project" value="TreeGrafter"/>
</dbReference>
<keyword evidence="17" id="KW-1185">Reference proteome</keyword>
<dbReference type="PANTHER" id="PTHR15075">
    <property type="entry name" value="ALPHA-MANNOSIDE BETA-1,6-N-ACETYLGLUCOSAMINYLTRANSFERASE"/>
    <property type="match status" value="1"/>
</dbReference>
<dbReference type="VEuPathDB" id="AmoebaDB:NfTy_027250"/>
<sequence length="589" mass="67607">MRNTTTKDEDVNYLDFIGGDESYDVVQESTLVDQQAPTVQNNHRKTSPTNQAQTLQKDSHHPNNNKHNNNYPNNNGADTTTLIKNTPNHIKPTTKQQQDDFCKCIANGGKLVSVFHDHLNTTAGNAKSGGPAGELVLFYGVLNGLQDIANQYGIGHEKAKLCHLSLDWNEASFKQSFNDVSDRVAKCSKEQKKVAGIDEHSVFHLIFVEMYSFDRALTMRNSPSRCDTDRFCLHFRDHKCRYRIIDFWGTPPPQNHHNMHLKQYLTPYPNNYNQFIGYHQSPCFENSLSAPIQQFDKNERRDLFDGRESAIDSLLKEKIRKMDPKISHQLSIIFHDIKSEYTTDKESQFLEVLSQVQDDLDMFTDPQSPSSEKIEFLVWGKEPRYFTKPVKDFLSRLHSTFAPNIAIHTTLKSMDHPILPFIVNHGIKGIEEWKSLLRSVHFVIGIGDPVVGPTAMDAISCGAIFLNPVYDHERVLNNLNGWFKLKNQHPYVQQYIGPPYSFQYHLSNEIPFDKYHEEYLPANAFKQSTTMEEALLRIIHGNLLDKVLDQKLRLKGFLLKEYSLDSIQERLLKEIFNEADSLCESSTPS</sequence>
<keyword evidence="8" id="KW-0735">Signal-anchor</keyword>
<dbReference type="GO" id="GO:0030144">
    <property type="term" value="F:alpha-1,6-mannosylglycoprotein 6-beta-N-acetylglucosaminyltransferase activity"/>
    <property type="evidence" value="ECO:0007669"/>
    <property type="project" value="UniProtKB-EC"/>
</dbReference>
<protein>
    <recommendedName>
        <fullName evidence="4">alpha-1,6-mannosyl-glycoprotein 6-beta-N-acetylglucosaminyltransferase</fullName>
        <ecNumber evidence="4">2.4.1.155</ecNumber>
    </recommendedName>
</protein>
<evidence type="ECO:0000259" key="15">
    <source>
        <dbReference type="Pfam" id="PF15024"/>
    </source>
</evidence>
<comment type="subcellular location">
    <subcellularLocation>
        <location evidence="1">Golgi apparatus membrane</location>
        <topology evidence="1">Single-pass type II membrane protein</topology>
    </subcellularLocation>
</comment>
<dbReference type="UniPathway" id="UPA00378"/>
<keyword evidence="10" id="KW-0333">Golgi apparatus</keyword>
<feature type="compositionally biased region" description="Polar residues" evidence="14">
    <location>
        <begin position="76"/>
        <end position="94"/>
    </location>
</feature>
<dbReference type="InterPro" id="IPR052105">
    <property type="entry name" value="MGAT5_Glycosyltransferase"/>
</dbReference>
<keyword evidence="6" id="KW-0808">Transferase</keyword>
<reference evidence="16 17" key="1">
    <citation type="journal article" date="2019" name="Sci. Rep.">
        <title>Nanopore sequencing improves the draft genome of the human pathogenic amoeba Naegleria fowleri.</title>
        <authorList>
            <person name="Liechti N."/>
            <person name="Schurch N."/>
            <person name="Bruggmann R."/>
            <person name="Wittwer M."/>
        </authorList>
    </citation>
    <scope>NUCLEOTIDE SEQUENCE [LARGE SCALE GENOMIC DNA]</scope>
    <source>
        <strain evidence="16 17">ATCC 30894</strain>
    </source>
</reference>
<evidence type="ECO:0000256" key="11">
    <source>
        <dbReference type="ARBA" id="ARBA00023136"/>
    </source>
</evidence>
<comment type="caution">
    <text evidence="16">The sequence shown here is derived from an EMBL/GenBank/DDBJ whole genome shotgun (WGS) entry which is preliminary data.</text>
</comment>
<evidence type="ECO:0000256" key="4">
    <source>
        <dbReference type="ARBA" id="ARBA00012671"/>
    </source>
</evidence>
<keyword evidence="12" id="KW-0325">Glycoprotein</keyword>
<keyword evidence="7" id="KW-0812">Transmembrane</keyword>
<evidence type="ECO:0000256" key="9">
    <source>
        <dbReference type="ARBA" id="ARBA00022989"/>
    </source>
</evidence>
<evidence type="ECO:0000256" key="12">
    <source>
        <dbReference type="ARBA" id="ARBA00023180"/>
    </source>
</evidence>